<evidence type="ECO:0000256" key="2">
    <source>
        <dbReference type="SAM" id="Phobius"/>
    </source>
</evidence>
<accession>A0A8S1QZL7</accession>
<keyword evidence="2" id="KW-0812">Transmembrane</keyword>
<protein>
    <submittedName>
        <fullName evidence="3">Uncharacterized protein</fullName>
    </submittedName>
</protein>
<organism evidence="3 4">
    <name type="scientific">Paramecium sonneborni</name>
    <dbReference type="NCBI Taxonomy" id="65129"/>
    <lineage>
        <taxon>Eukaryota</taxon>
        <taxon>Sar</taxon>
        <taxon>Alveolata</taxon>
        <taxon>Ciliophora</taxon>
        <taxon>Intramacronucleata</taxon>
        <taxon>Oligohymenophorea</taxon>
        <taxon>Peniculida</taxon>
        <taxon>Parameciidae</taxon>
        <taxon>Paramecium</taxon>
    </lineage>
</organism>
<gene>
    <name evidence="3" type="ORF">PSON_ATCC_30995.1.T1310079</name>
</gene>
<feature type="transmembrane region" description="Helical" evidence="2">
    <location>
        <begin position="97"/>
        <end position="115"/>
    </location>
</feature>
<dbReference type="AlphaFoldDB" id="A0A8S1QZL7"/>
<keyword evidence="2" id="KW-1133">Transmembrane helix</keyword>
<name>A0A8S1QZL7_9CILI</name>
<reference evidence="3" key="1">
    <citation type="submission" date="2021-01" db="EMBL/GenBank/DDBJ databases">
        <authorList>
            <consortium name="Genoscope - CEA"/>
            <person name="William W."/>
        </authorList>
    </citation>
    <scope>NUCLEOTIDE SEQUENCE</scope>
</reference>
<feature type="coiled-coil region" evidence="1">
    <location>
        <begin position="32"/>
        <end position="66"/>
    </location>
</feature>
<comment type="caution">
    <text evidence="3">The sequence shown here is derived from an EMBL/GenBank/DDBJ whole genome shotgun (WGS) entry which is preliminary data.</text>
</comment>
<evidence type="ECO:0000256" key="1">
    <source>
        <dbReference type="SAM" id="Coils"/>
    </source>
</evidence>
<proteinExistence type="predicted"/>
<dbReference type="OrthoDB" id="292121at2759"/>
<evidence type="ECO:0000313" key="4">
    <source>
        <dbReference type="Proteomes" id="UP000692954"/>
    </source>
</evidence>
<dbReference type="EMBL" id="CAJJDN010000131">
    <property type="protein sequence ID" value="CAD8121281.1"/>
    <property type="molecule type" value="Genomic_DNA"/>
</dbReference>
<keyword evidence="2" id="KW-0472">Membrane</keyword>
<keyword evidence="1" id="KW-0175">Coiled coil</keyword>
<sequence length="116" mass="13646">MQKYQEQYAKQSEEILGLFLDMAEEGEQPKIMNKLKKTLKKAQKNLDRMEQESISGEQRLQVWQQQNDVHRTMMEIQGQSSDSDDDEEEFVYNGSKFNLINMIVLLITIVLISQYP</sequence>
<dbReference type="Proteomes" id="UP000692954">
    <property type="component" value="Unassembled WGS sequence"/>
</dbReference>
<evidence type="ECO:0000313" key="3">
    <source>
        <dbReference type="EMBL" id="CAD8121281.1"/>
    </source>
</evidence>
<keyword evidence="4" id="KW-1185">Reference proteome</keyword>